<dbReference type="RefSeq" id="WP_345525852.1">
    <property type="nucleotide sequence ID" value="NZ_BAABKN010000009.1"/>
</dbReference>
<protein>
    <recommendedName>
        <fullName evidence="5">FtsX-like permease family protein</fullName>
    </recommendedName>
</protein>
<organism evidence="3 4">
    <name type="scientific">Nocardioides endophyticus</name>
    <dbReference type="NCBI Taxonomy" id="1353775"/>
    <lineage>
        <taxon>Bacteria</taxon>
        <taxon>Bacillati</taxon>
        <taxon>Actinomycetota</taxon>
        <taxon>Actinomycetes</taxon>
        <taxon>Propionibacteriales</taxon>
        <taxon>Nocardioidaceae</taxon>
        <taxon>Nocardioides</taxon>
    </lineage>
</organism>
<feature type="compositionally biased region" description="Polar residues" evidence="1">
    <location>
        <begin position="121"/>
        <end position="131"/>
    </location>
</feature>
<proteinExistence type="predicted"/>
<keyword evidence="2" id="KW-0812">Transmembrane</keyword>
<feature type="transmembrane region" description="Helical" evidence="2">
    <location>
        <begin position="376"/>
        <end position="405"/>
    </location>
</feature>
<feature type="transmembrane region" description="Helical" evidence="2">
    <location>
        <begin position="788"/>
        <end position="812"/>
    </location>
</feature>
<feature type="transmembrane region" description="Helical" evidence="2">
    <location>
        <begin position="494"/>
        <end position="515"/>
    </location>
</feature>
<sequence>MWQAAPLRLVRTPGWLALMLVAVTLLVASFVAPPLFAATARSTALAEGLEDAAGVPYGADSGDLRVTWDAVVPTQGEALLVGRMDALTGYRPPSIGASSVGQNRTRKAVVTAGKGAEASTVEPSTVEPSTVEPSTVETSALWYHAGAIAALGGDEDAPGVWLTSDVAQRLGLEVGDQLRIGLQQTFLTEGGRLARTVLAGTYDPAPDSTLPVQLRDQPDAERWYLPTDPDNPSEGTPLAIASRPVFDRLVLASGDTPLYFADLALDTEITPDQATTTVQQVQRLADDAYDQSQLLARYLLDAEPMGAELQVASGLPDIVSDADHTATSARDQVRPYAVAGQVLAAALLVAGWVLLGRSRRREQLLASGLGLRPDEVAGLAALEMLLVCLLAVPAGLGLACLGVLVAGPPTDSGLTVGRSDLVTGVLAAGGALLLITATAGLAAAGTDRVDRLSRLGRGRRGLPWTAALLAATAVVAAAVFTVDVVDRSATVLTMAFPVLTAASVAVLVARGLAWLRARRPGGARPGSARWLATRRSGPIMREVTALTAVVAIALGLFAYALTVQRGIDEGVADKTASLAGAATSIEVADDFRGQRMRGVLTPPADDTTIVWRRTVTLPPDFGDQPLLAIEPESFDGVADWGASGELDAGRELLKKLDRKGHGLQVILAGRTHFEAGDQGTLDFNGEFQIPFEVVGVVAAFPGSESETGDVTVIAASRRLFRLVLPTVDPRKPGATSDTAGVFTSWVWSSDSPAQLRASLTGADVSTDGDVVSATDEAITNGLVASTWAAGYVLVLGAVMLVLALAGALVLALRLADRDTVSDVLLARMGWSSRELARARAWEVAYAVATAVLAAVIAGAVLVLAPTIIDAVATIPPLTRPRPAVADVVALLVVLAVTVLLAWLLGARRARRRIPAEVLRAGG</sequence>
<keyword evidence="2" id="KW-0472">Membrane</keyword>
<feature type="transmembrane region" description="Helical" evidence="2">
    <location>
        <begin position="464"/>
        <end position="482"/>
    </location>
</feature>
<evidence type="ECO:0000313" key="4">
    <source>
        <dbReference type="Proteomes" id="UP001499882"/>
    </source>
</evidence>
<feature type="region of interest" description="Disordered" evidence="1">
    <location>
        <begin position="112"/>
        <end position="131"/>
    </location>
</feature>
<dbReference type="Proteomes" id="UP001499882">
    <property type="component" value="Unassembled WGS sequence"/>
</dbReference>
<dbReference type="EMBL" id="BAABKN010000009">
    <property type="protein sequence ID" value="GAA4730802.1"/>
    <property type="molecule type" value="Genomic_DNA"/>
</dbReference>
<feature type="transmembrane region" description="Helical" evidence="2">
    <location>
        <begin position="883"/>
        <end position="904"/>
    </location>
</feature>
<feature type="transmembrane region" description="Helical" evidence="2">
    <location>
        <begin position="336"/>
        <end position="355"/>
    </location>
</feature>
<evidence type="ECO:0000256" key="2">
    <source>
        <dbReference type="SAM" id="Phobius"/>
    </source>
</evidence>
<evidence type="ECO:0000256" key="1">
    <source>
        <dbReference type="SAM" id="MobiDB-lite"/>
    </source>
</evidence>
<reference evidence="4" key="1">
    <citation type="journal article" date="2019" name="Int. J. Syst. Evol. Microbiol.">
        <title>The Global Catalogue of Microorganisms (GCM) 10K type strain sequencing project: providing services to taxonomists for standard genome sequencing and annotation.</title>
        <authorList>
            <consortium name="The Broad Institute Genomics Platform"/>
            <consortium name="The Broad Institute Genome Sequencing Center for Infectious Disease"/>
            <person name="Wu L."/>
            <person name="Ma J."/>
        </authorList>
    </citation>
    <scope>NUCLEOTIDE SEQUENCE [LARGE SCALE GENOMIC DNA]</scope>
    <source>
        <strain evidence="4">JCM 18532</strain>
    </source>
</reference>
<keyword evidence="4" id="KW-1185">Reference proteome</keyword>
<name>A0ABP8YKN7_9ACTN</name>
<feature type="transmembrane region" description="Helical" evidence="2">
    <location>
        <begin position="843"/>
        <end position="863"/>
    </location>
</feature>
<feature type="transmembrane region" description="Helical" evidence="2">
    <location>
        <begin position="543"/>
        <end position="561"/>
    </location>
</feature>
<comment type="caution">
    <text evidence="3">The sequence shown here is derived from an EMBL/GenBank/DDBJ whole genome shotgun (WGS) entry which is preliminary data.</text>
</comment>
<evidence type="ECO:0008006" key="5">
    <source>
        <dbReference type="Google" id="ProtNLM"/>
    </source>
</evidence>
<keyword evidence="2" id="KW-1133">Transmembrane helix</keyword>
<accession>A0ABP8YKN7</accession>
<gene>
    <name evidence="3" type="ORF">GCM10023350_12640</name>
</gene>
<evidence type="ECO:0000313" key="3">
    <source>
        <dbReference type="EMBL" id="GAA4730802.1"/>
    </source>
</evidence>
<feature type="transmembrane region" description="Helical" evidence="2">
    <location>
        <begin position="425"/>
        <end position="444"/>
    </location>
</feature>